<proteinExistence type="predicted"/>
<dbReference type="PANTHER" id="PTHR34309:SF1">
    <property type="entry name" value="PROTEIN GLCG"/>
    <property type="match status" value="1"/>
</dbReference>
<dbReference type="InterPro" id="IPR038084">
    <property type="entry name" value="PduO/GlcC-like_sf"/>
</dbReference>
<dbReference type="eggNOG" id="COG3193">
    <property type="taxonomic scope" value="Bacteria"/>
</dbReference>
<accession>A0A1I2K5P1</accession>
<evidence type="ECO:0000313" key="2">
    <source>
        <dbReference type="Proteomes" id="UP000182135"/>
    </source>
</evidence>
<dbReference type="InterPro" id="IPR052517">
    <property type="entry name" value="GlcG_carb_metab_protein"/>
</dbReference>
<dbReference type="OrthoDB" id="9778896at2"/>
<dbReference type="AlphaFoldDB" id="A0A1I2K5P1"/>
<dbReference type="SUPFAM" id="SSF143744">
    <property type="entry name" value="GlcG-like"/>
    <property type="match status" value="1"/>
</dbReference>
<dbReference type="EMBL" id="FOOE01000004">
    <property type="protein sequence ID" value="SFF61753.1"/>
    <property type="molecule type" value="Genomic_DNA"/>
</dbReference>
<dbReference type="Pfam" id="PF03928">
    <property type="entry name" value="HbpS-like"/>
    <property type="match status" value="1"/>
</dbReference>
<dbReference type="InterPro" id="IPR005624">
    <property type="entry name" value="PduO/GlcC-like"/>
</dbReference>
<sequence length="152" mass="16325">MKDTDMTNEIANTIISTLKRQRLTLKDALEMITKAEEMSALIKVPMAITIVDDGGNIIAQHRMDDSLLASISISYSKAYTAVALQIPTEEAAKNILPGNSLYGLQDTHPGKFCIFGGGIPIERDNHCIGAIGVSGGSVEQDIKVAKYAVNFA</sequence>
<evidence type="ECO:0000313" key="1">
    <source>
        <dbReference type="EMBL" id="SFF61753.1"/>
    </source>
</evidence>
<dbReference type="RefSeq" id="WP_027637452.1">
    <property type="nucleotide sequence ID" value="NZ_CABMJC010000012.1"/>
</dbReference>
<dbReference type="Gene3D" id="3.30.450.150">
    <property type="entry name" value="Haem-degrading domain"/>
    <property type="match status" value="1"/>
</dbReference>
<gene>
    <name evidence="1" type="ORF">SAMN04487885_104120</name>
</gene>
<protein>
    <submittedName>
        <fullName evidence="1">Uncharacterized conserved protein GlcG, DUF336 family</fullName>
    </submittedName>
</protein>
<organism evidence="1 2">
    <name type="scientific">Clostridium cadaveris</name>
    <dbReference type="NCBI Taxonomy" id="1529"/>
    <lineage>
        <taxon>Bacteria</taxon>
        <taxon>Bacillati</taxon>
        <taxon>Bacillota</taxon>
        <taxon>Clostridia</taxon>
        <taxon>Eubacteriales</taxon>
        <taxon>Clostridiaceae</taxon>
        <taxon>Clostridium</taxon>
    </lineage>
</organism>
<dbReference type="STRING" id="1529.SAMN04487885_104120"/>
<name>A0A1I2K5P1_9CLOT</name>
<keyword evidence="2" id="KW-1185">Reference proteome</keyword>
<dbReference type="PANTHER" id="PTHR34309">
    <property type="entry name" value="SLR1406 PROTEIN"/>
    <property type="match status" value="1"/>
</dbReference>
<reference evidence="1 2" key="1">
    <citation type="submission" date="2016-10" db="EMBL/GenBank/DDBJ databases">
        <authorList>
            <person name="de Groot N.N."/>
        </authorList>
    </citation>
    <scope>NUCLEOTIDE SEQUENCE [LARGE SCALE GENOMIC DNA]</scope>
    <source>
        <strain evidence="1 2">NLAE-zl-G419</strain>
    </source>
</reference>
<dbReference type="Proteomes" id="UP000182135">
    <property type="component" value="Unassembled WGS sequence"/>
</dbReference>